<keyword evidence="2 5" id="KW-0812">Transmembrane</keyword>
<dbReference type="PANTHER" id="PTHR30249:SF0">
    <property type="entry name" value="PLASTIDAL GLYCOLATE_GLYCERATE TRANSLOCATOR 1, CHLOROPLASTIC"/>
    <property type="match status" value="1"/>
</dbReference>
<protein>
    <submittedName>
        <fullName evidence="6">LrgB family protein</fullName>
    </submittedName>
</protein>
<keyword evidence="4 5" id="KW-0472">Membrane</keyword>
<reference evidence="6 7" key="1">
    <citation type="submission" date="2022-05" db="EMBL/GenBank/DDBJ databases">
        <title>Genome Sequencing of Bee-Associated Microbes.</title>
        <authorList>
            <person name="Dunlap C."/>
        </authorList>
    </citation>
    <scope>NUCLEOTIDE SEQUENCE [LARGE SCALE GENOMIC DNA]</scope>
    <source>
        <strain evidence="6 7">NRRL NRS-1438</strain>
    </source>
</reference>
<keyword evidence="7" id="KW-1185">Reference proteome</keyword>
<feature type="transmembrane region" description="Helical" evidence="5">
    <location>
        <begin position="207"/>
        <end position="227"/>
    </location>
</feature>
<evidence type="ECO:0000256" key="4">
    <source>
        <dbReference type="ARBA" id="ARBA00023136"/>
    </source>
</evidence>
<comment type="caution">
    <text evidence="6">The sequence shown here is derived from an EMBL/GenBank/DDBJ whole genome shotgun (WGS) entry which is preliminary data.</text>
</comment>
<feature type="transmembrane region" description="Helical" evidence="5">
    <location>
        <begin position="59"/>
        <end position="79"/>
    </location>
</feature>
<evidence type="ECO:0000256" key="5">
    <source>
        <dbReference type="SAM" id="Phobius"/>
    </source>
</evidence>
<dbReference type="PANTHER" id="PTHR30249">
    <property type="entry name" value="PUTATIVE SEROTONIN TRANSPORTER"/>
    <property type="match status" value="1"/>
</dbReference>
<keyword evidence="3 5" id="KW-1133">Transmembrane helix</keyword>
<evidence type="ECO:0000313" key="7">
    <source>
        <dbReference type="Proteomes" id="UP001207626"/>
    </source>
</evidence>
<accession>A0ABT4DWC5</accession>
<name>A0ABT4DWC5_9BACL</name>
<dbReference type="InterPro" id="IPR007300">
    <property type="entry name" value="CidB/LrgB"/>
</dbReference>
<evidence type="ECO:0000313" key="6">
    <source>
        <dbReference type="EMBL" id="MCY9520578.1"/>
    </source>
</evidence>
<gene>
    <name evidence="6" type="ORF">M5X09_13035</name>
</gene>
<feature type="transmembrane region" description="Helical" evidence="5">
    <location>
        <begin position="91"/>
        <end position="114"/>
    </location>
</feature>
<evidence type="ECO:0000256" key="1">
    <source>
        <dbReference type="ARBA" id="ARBA00004141"/>
    </source>
</evidence>
<feature type="transmembrane region" description="Helical" evidence="5">
    <location>
        <begin position="6"/>
        <end position="22"/>
    </location>
</feature>
<feature type="transmembrane region" description="Helical" evidence="5">
    <location>
        <begin position="176"/>
        <end position="195"/>
    </location>
</feature>
<dbReference type="EMBL" id="JAMDLW010000016">
    <property type="protein sequence ID" value="MCY9520578.1"/>
    <property type="molecule type" value="Genomic_DNA"/>
</dbReference>
<organism evidence="6 7">
    <name type="scientific">Paenibacillus apiarius</name>
    <dbReference type="NCBI Taxonomy" id="46240"/>
    <lineage>
        <taxon>Bacteria</taxon>
        <taxon>Bacillati</taxon>
        <taxon>Bacillota</taxon>
        <taxon>Bacilli</taxon>
        <taxon>Bacillales</taxon>
        <taxon>Paenibacillaceae</taxon>
        <taxon>Paenibacillus</taxon>
    </lineage>
</organism>
<evidence type="ECO:0000256" key="2">
    <source>
        <dbReference type="ARBA" id="ARBA00022692"/>
    </source>
</evidence>
<feature type="transmembrane region" description="Helical" evidence="5">
    <location>
        <begin position="34"/>
        <end position="53"/>
    </location>
</feature>
<evidence type="ECO:0000256" key="3">
    <source>
        <dbReference type="ARBA" id="ARBA00022989"/>
    </source>
</evidence>
<dbReference type="RefSeq" id="WP_206097791.1">
    <property type="nucleotide sequence ID" value="NZ_JAFFHZ010000002.1"/>
</dbReference>
<proteinExistence type="predicted"/>
<feature type="transmembrane region" description="Helical" evidence="5">
    <location>
        <begin position="147"/>
        <end position="167"/>
    </location>
</feature>
<comment type="subcellular location">
    <subcellularLocation>
        <location evidence="1">Membrane</location>
        <topology evidence="1">Multi-pass membrane protein</topology>
    </subcellularLocation>
</comment>
<sequence>MLAWSQQPLFGIAATIVVYAVSRILHVRFKWMHPILFCSIVLIGFLAIANIPLDHYKAGADILSLVLGPATIALGVPIYKYRHLVKKQFKAICLSITCGSFVGIVSVAAIMLSLDGAREVVLSMLPKSVSSPIAVEISKSLGAMPELSAVFTVFTGVVGSLFGTAFLRMTGIRDEVSLGIALGTAAHGFGTAKSLADSEKQGTFSGLAMGLAGLITSILFTPIYMFFM</sequence>
<dbReference type="Pfam" id="PF04172">
    <property type="entry name" value="LrgB"/>
    <property type="match status" value="1"/>
</dbReference>
<dbReference type="Proteomes" id="UP001207626">
    <property type="component" value="Unassembled WGS sequence"/>
</dbReference>
<dbReference type="GeneID" id="77005436"/>